<evidence type="ECO:0000313" key="4">
    <source>
        <dbReference type="EMBL" id="OWP83271.1"/>
    </source>
</evidence>
<dbReference type="SUPFAM" id="SSF51735">
    <property type="entry name" value="NAD(P)-binding Rossmann-fold domains"/>
    <property type="match status" value="1"/>
</dbReference>
<keyword evidence="2" id="KW-0472">Membrane</keyword>
<proteinExistence type="predicted"/>
<evidence type="ECO:0000256" key="1">
    <source>
        <dbReference type="ARBA" id="ARBA00004370"/>
    </source>
</evidence>
<dbReference type="PANTHER" id="PTHR14097">
    <property type="entry name" value="OXIDOREDUCTASE HTATIP2"/>
    <property type="match status" value="1"/>
</dbReference>
<comment type="caution">
    <text evidence="4">The sequence shown here is derived from an EMBL/GenBank/DDBJ whole genome shotgun (WGS) entry which is preliminary data.</text>
</comment>
<accession>A0A246GGK5</accession>
<organism evidence="4 5">
    <name type="scientific">Flavobacterium davisii</name>
    <dbReference type="NCBI Taxonomy" id="2906077"/>
    <lineage>
        <taxon>Bacteria</taxon>
        <taxon>Pseudomonadati</taxon>
        <taxon>Bacteroidota</taxon>
        <taxon>Flavobacteriia</taxon>
        <taxon>Flavobacteriales</taxon>
        <taxon>Flavobacteriaceae</taxon>
        <taxon>Flavobacterium</taxon>
    </lineage>
</organism>
<evidence type="ECO:0000259" key="3">
    <source>
        <dbReference type="Pfam" id="PF01370"/>
    </source>
</evidence>
<dbReference type="GO" id="GO:0016020">
    <property type="term" value="C:membrane"/>
    <property type="evidence" value="ECO:0007669"/>
    <property type="project" value="UniProtKB-SubCell"/>
</dbReference>
<evidence type="ECO:0000256" key="2">
    <source>
        <dbReference type="ARBA" id="ARBA00023136"/>
    </source>
</evidence>
<dbReference type="InterPro" id="IPR036291">
    <property type="entry name" value="NAD(P)-bd_dom_sf"/>
</dbReference>
<dbReference type="Gene3D" id="3.40.50.720">
    <property type="entry name" value="NAD(P)-binding Rossmann-like Domain"/>
    <property type="match status" value="1"/>
</dbReference>
<evidence type="ECO:0000313" key="5">
    <source>
        <dbReference type="Proteomes" id="UP000197768"/>
    </source>
</evidence>
<dbReference type="Pfam" id="PF01370">
    <property type="entry name" value="Epimerase"/>
    <property type="match status" value="1"/>
</dbReference>
<comment type="subcellular location">
    <subcellularLocation>
        <location evidence="1">Membrane</location>
    </subcellularLocation>
</comment>
<dbReference type="InterPro" id="IPR001509">
    <property type="entry name" value="Epimerase_deHydtase"/>
</dbReference>
<name>A0A246GGK5_9FLAO</name>
<protein>
    <submittedName>
        <fullName evidence="4">Nucleoside-diphosphate sugar epimerase</fullName>
    </submittedName>
</protein>
<dbReference type="PANTHER" id="PTHR14097:SF7">
    <property type="entry name" value="OXIDOREDUCTASE HTATIP2"/>
    <property type="match status" value="1"/>
</dbReference>
<dbReference type="Proteomes" id="UP000197768">
    <property type="component" value="Unassembled WGS sequence"/>
</dbReference>
<reference evidence="4 5" key="1">
    <citation type="journal article" date="2017" name="Infect. Genet. Evol.">
        <title>Comparative genome analysis of fish pathogen Flavobacterium columnare reveals extensive sequence diversity within the species.</title>
        <authorList>
            <person name="Kayansamruaj P."/>
            <person name="Dong H.T."/>
            <person name="Hirono I."/>
            <person name="Kondo H."/>
            <person name="Senapin S."/>
            <person name="Rodkhum C."/>
        </authorList>
    </citation>
    <scope>NUCLEOTIDE SEQUENCE [LARGE SCALE GENOMIC DNA]</scope>
    <source>
        <strain evidence="4 5">1215</strain>
    </source>
</reference>
<sequence>MKKTAIILGATGLTGSYLLDLLLKSEDYEKVKIFTRKSTGKKHPKLEEFIGDILSLEKFSKDFKADEVFCCIGTTKAQTPNKDQYYAIDYGIPVSAAKLSEQNQISTFSVISAIGSNPKSSVFYSQTKGKMEESVLKHNISNILIYRPSLIYGKRKDKRLAEKIATILINGLQFLFIGKMKKYRAITGQELANVLFLGVKRTGHQIIERDDFL</sequence>
<dbReference type="RefSeq" id="WP_088393987.1">
    <property type="nucleotide sequence ID" value="NZ_CP097869.1"/>
</dbReference>
<feature type="domain" description="NAD-dependent epimerase/dehydratase" evidence="3">
    <location>
        <begin position="6"/>
        <end position="170"/>
    </location>
</feature>
<gene>
    <name evidence="4" type="ORF">BWK59_11375</name>
</gene>
<dbReference type="AlphaFoldDB" id="A0A246GGK5"/>
<dbReference type="EMBL" id="MTCZ01000137">
    <property type="protein sequence ID" value="OWP83271.1"/>
    <property type="molecule type" value="Genomic_DNA"/>
</dbReference>